<sequence>MDRTMGKQGFIQSLLRDRKANMMAIGAASVVPMIGVVGGGVDASRMYLAQSRLQQACDSATLAARKKLSGSSVTNGNIPSDIVDTADDFFDTNFPSGMYGTTNVNYTLSAGTATRMDGTASAAVPTTLMKVFNIPTVSISATCSAELNLPNIDVMLVLDNSGSMRDDRIATLKTAVFSFYDDLMAAKPAGTRVRIGMVPYSNTVNVGELLLDTTNGGNTDWMRSSAVYQSREAVFETRMTDPGSPFIPGDPGVPGSPEREELVSDERTIVPRNDNQLGSSNSNKYRYKNNANANSQGWDDCQDMAGTYMVDDQKWIISDMAYIQGYFSGGNKNKRAACEARVRIYNIIPAVEEIPGTPDIPAVPPTYEDFFLEYHYKPVTYNTSQFLLGNVVATPTGIEGADVNSRVWNGCIEEVKTVASATYDPIPTGALDLDIDIVPDPTDPDTQWAPHWPDVTFDREAPAEVRTTDADFENNYEYDCPVRSYKLQEWPMTGTVRNAAFTTAVNAMVASGYTMHDIGMLWAGRLLSPDGLFAADNAVAPNGDPISRHIVFMTDGQMEPGPDSYHAYGDYDVEGRINGFAADGTWSTTDIGVFHSKRLEAICQIIKNKNITIWSVAFELDHTDYTRECATGGSARAFKADNNAQLIAKFKEIATSIAELRLTQ</sequence>
<dbReference type="Proteomes" id="UP000446786">
    <property type="component" value="Unassembled WGS sequence"/>
</dbReference>
<dbReference type="Gene3D" id="3.40.50.410">
    <property type="entry name" value="von Willebrand factor, type A domain"/>
    <property type="match status" value="2"/>
</dbReference>
<evidence type="ECO:0000313" key="5">
    <source>
        <dbReference type="Proteomes" id="UP000446786"/>
    </source>
</evidence>
<evidence type="ECO:0000256" key="2">
    <source>
        <dbReference type="SAM" id="Phobius"/>
    </source>
</evidence>
<dbReference type="RefSeq" id="WP_160780072.1">
    <property type="nucleotide sequence ID" value="NZ_BAAAZF010000001.1"/>
</dbReference>
<dbReference type="OrthoDB" id="7522752at2"/>
<dbReference type="AlphaFoldDB" id="A0A845APJ2"/>
<keyword evidence="2" id="KW-0812">Transmembrane</keyword>
<dbReference type="PROSITE" id="PS50234">
    <property type="entry name" value="VWFA"/>
    <property type="match status" value="1"/>
</dbReference>
<dbReference type="InterPro" id="IPR028087">
    <property type="entry name" value="Tad_N"/>
</dbReference>
<dbReference type="InterPro" id="IPR002035">
    <property type="entry name" value="VWF_A"/>
</dbReference>
<dbReference type="InterPro" id="IPR036465">
    <property type="entry name" value="vWFA_dom_sf"/>
</dbReference>
<name>A0A845APJ2_9SPHN</name>
<feature type="transmembrane region" description="Helical" evidence="2">
    <location>
        <begin position="20"/>
        <end position="41"/>
    </location>
</feature>
<evidence type="ECO:0000256" key="1">
    <source>
        <dbReference type="SAM" id="MobiDB-lite"/>
    </source>
</evidence>
<evidence type="ECO:0000313" key="4">
    <source>
        <dbReference type="EMBL" id="MXP32762.1"/>
    </source>
</evidence>
<evidence type="ECO:0000259" key="3">
    <source>
        <dbReference type="PROSITE" id="PS50234"/>
    </source>
</evidence>
<dbReference type="Pfam" id="PF13400">
    <property type="entry name" value="Tad"/>
    <property type="match status" value="1"/>
</dbReference>
<feature type="region of interest" description="Disordered" evidence="1">
    <location>
        <begin position="240"/>
        <end position="259"/>
    </location>
</feature>
<proteinExistence type="predicted"/>
<feature type="domain" description="VWFA" evidence="3">
    <location>
        <begin position="153"/>
        <end position="205"/>
    </location>
</feature>
<keyword evidence="5" id="KW-1185">Reference proteome</keyword>
<keyword evidence="2" id="KW-1133">Transmembrane helix</keyword>
<keyword evidence="2" id="KW-0472">Membrane</keyword>
<dbReference type="CDD" id="cd00198">
    <property type="entry name" value="vWFA"/>
    <property type="match status" value="1"/>
</dbReference>
<dbReference type="SUPFAM" id="SSF53300">
    <property type="entry name" value="vWA-like"/>
    <property type="match status" value="1"/>
</dbReference>
<reference evidence="4 5" key="1">
    <citation type="submission" date="2019-12" db="EMBL/GenBank/DDBJ databases">
        <title>Genomic-based taxomic classification of the family Erythrobacteraceae.</title>
        <authorList>
            <person name="Xu L."/>
        </authorList>
    </citation>
    <scope>NUCLEOTIDE SEQUENCE [LARGE SCALE GENOMIC DNA]</scope>
    <source>
        <strain evidence="4 5">JCM 16677</strain>
    </source>
</reference>
<accession>A0A845APJ2</accession>
<dbReference type="EMBL" id="WTYE01000001">
    <property type="protein sequence ID" value="MXP32762.1"/>
    <property type="molecule type" value="Genomic_DNA"/>
</dbReference>
<gene>
    <name evidence="4" type="ORF">GRI94_13105</name>
</gene>
<comment type="caution">
    <text evidence="4">The sequence shown here is derived from an EMBL/GenBank/DDBJ whole genome shotgun (WGS) entry which is preliminary data.</text>
</comment>
<protein>
    <recommendedName>
        <fullName evidence="3">VWFA domain-containing protein</fullName>
    </recommendedName>
</protein>
<organism evidence="4 5">
    <name type="scientific">Parerythrobacter jejuensis</name>
    <dbReference type="NCBI Taxonomy" id="795812"/>
    <lineage>
        <taxon>Bacteria</taxon>
        <taxon>Pseudomonadati</taxon>
        <taxon>Pseudomonadota</taxon>
        <taxon>Alphaproteobacteria</taxon>
        <taxon>Sphingomonadales</taxon>
        <taxon>Erythrobacteraceae</taxon>
        <taxon>Parerythrobacter</taxon>
    </lineage>
</organism>